<protein>
    <submittedName>
        <fullName evidence="2">Uncharacterized protein</fullName>
    </submittedName>
</protein>
<gene>
    <name evidence="2" type="ORF">EJ104_13045</name>
</gene>
<feature type="compositionally biased region" description="Basic residues" evidence="1">
    <location>
        <begin position="105"/>
        <end position="116"/>
    </location>
</feature>
<reference evidence="2 3" key="1">
    <citation type="submission" date="2018-12" db="EMBL/GenBank/DDBJ databases">
        <title>Deinococcus radiophilus ATCC 27603 genome sequencing and assembly.</title>
        <authorList>
            <person name="Maclea K.S."/>
            <person name="Maynard C.R."/>
        </authorList>
    </citation>
    <scope>NUCLEOTIDE SEQUENCE [LARGE SCALE GENOMIC DNA]</scope>
    <source>
        <strain evidence="2 3">ATCC 27603</strain>
    </source>
</reference>
<dbReference type="AlphaFoldDB" id="A0A3S0KBW8"/>
<accession>A0A3S0KBW8</accession>
<sequence length="142" mass="15767">MPLLSELLKDIPAPADRRIYAAFQRATKAGELPALRLLDRFDLQGAQGQTRRAFDYAYPESARAQVAAWMEATQQQTSGPRGVTAAQVQQMTDEELLQAIQAQQKPKRKRKVKASSKKAPEGQLEQPVSAFLAETPAEFQEV</sequence>
<organism evidence="2 3">
    <name type="scientific">Deinococcus radiophilus</name>
    <dbReference type="NCBI Taxonomy" id="32062"/>
    <lineage>
        <taxon>Bacteria</taxon>
        <taxon>Thermotogati</taxon>
        <taxon>Deinococcota</taxon>
        <taxon>Deinococci</taxon>
        <taxon>Deinococcales</taxon>
        <taxon>Deinococcaceae</taxon>
        <taxon>Deinococcus</taxon>
    </lineage>
</organism>
<name>A0A3S0KBW8_9DEIO</name>
<feature type="region of interest" description="Disordered" evidence="1">
    <location>
        <begin position="101"/>
        <end position="142"/>
    </location>
</feature>
<dbReference type="RefSeq" id="WP_126353489.1">
    <property type="nucleotide sequence ID" value="NZ_CP086386.1"/>
</dbReference>
<dbReference type="Proteomes" id="UP000277766">
    <property type="component" value="Unassembled WGS sequence"/>
</dbReference>
<evidence type="ECO:0000313" key="2">
    <source>
        <dbReference type="EMBL" id="RTR21392.1"/>
    </source>
</evidence>
<dbReference type="EMBL" id="RXPE01000049">
    <property type="protein sequence ID" value="RTR21392.1"/>
    <property type="molecule type" value="Genomic_DNA"/>
</dbReference>
<dbReference type="OrthoDB" id="9955919at2"/>
<keyword evidence="3" id="KW-1185">Reference proteome</keyword>
<comment type="caution">
    <text evidence="2">The sequence shown here is derived from an EMBL/GenBank/DDBJ whole genome shotgun (WGS) entry which is preliminary data.</text>
</comment>
<evidence type="ECO:0000313" key="3">
    <source>
        <dbReference type="Proteomes" id="UP000277766"/>
    </source>
</evidence>
<proteinExistence type="predicted"/>
<evidence type="ECO:0000256" key="1">
    <source>
        <dbReference type="SAM" id="MobiDB-lite"/>
    </source>
</evidence>